<sequence length="61" mass="6812">MDEAALIPTLVYVLLTALLVAWAIRSLRWLRVTETTVALTALLMVFESGVAYEGVKRAIEY</sequence>
<dbReference type="Proteomes" id="UP001595945">
    <property type="component" value="Unassembled WGS sequence"/>
</dbReference>
<accession>A0ABD5PZK3</accession>
<dbReference type="RefSeq" id="WP_254270135.1">
    <property type="nucleotide sequence ID" value="NZ_CP100401.1"/>
</dbReference>
<dbReference type="AlphaFoldDB" id="A0ABD5PZK3"/>
<gene>
    <name evidence="2" type="ORF">ACFO9K_06545</name>
</gene>
<reference evidence="2 3" key="1">
    <citation type="journal article" date="2019" name="Int. J. Syst. Evol. Microbiol.">
        <title>The Global Catalogue of Microorganisms (GCM) 10K type strain sequencing project: providing services to taxonomists for standard genome sequencing and annotation.</title>
        <authorList>
            <consortium name="The Broad Institute Genomics Platform"/>
            <consortium name="The Broad Institute Genome Sequencing Center for Infectious Disease"/>
            <person name="Wu L."/>
            <person name="Ma J."/>
        </authorList>
    </citation>
    <scope>NUCLEOTIDE SEQUENCE [LARGE SCALE GENOMIC DNA]</scope>
    <source>
        <strain evidence="2 3">XZYJ18</strain>
    </source>
</reference>
<feature type="transmembrane region" description="Helical" evidence="1">
    <location>
        <begin position="6"/>
        <end position="24"/>
    </location>
</feature>
<dbReference type="GeneID" id="73047177"/>
<organism evidence="2 3">
    <name type="scientific">Halorussus aquaticus</name>
    <dbReference type="NCBI Taxonomy" id="2953748"/>
    <lineage>
        <taxon>Archaea</taxon>
        <taxon>Methanobacteriati</taxon>
        <taxon>Methanobacteriota</taxon>
        <taxon>Stenosarchaea group</taxon>
        <taxon>Halobacteria</taxon>
        <taxon>Halobacteriales</taxon>
        <taxon>Haladaptataceae</taxon>
        <taxon>Halorussus</taxon>
    </lineage>
</organism>
<dbReference type="EMBL" id="JBHSHT010000001">
    <property type="protein sequence ID" value="MFC4823916.1"/>
    <property type="molecule type" value="Genomic_DNA"/>
</dbReference>
<evidence type="ECO:0000313" key="2">
    <source>
        <dbReference type="EMBL" id="MFC4823916.1"/>
    </source>
</evidence>
<comment type="caution">
    <text evidence="2">The sequence shown here is derived from an EMBL/GenBank/DDBJ whole genome shotgun (WGS) entry which is preliminary data.</text>
</comment>
<proteinExistence type="predicted"/>
<protein>
    <recommendedName>
        <fullName evidence="4">Cation:proton antiporter</fullName>
    </recommendedName>
</protein>
<keyword evidence="1" id="KW-0472">Membrane</keyword>
<keyword evidence="1" id="KW-1133">Transmembrane helix</keyword>
<keyword evidence="3" id="KW-1185">Reference proteome</keyword>
<evidence type="ECO:0000256" key="1">
    <source>
        <dbReference type="SAM" id="Phobius"/>
    </source>
</evidence>
<keyword evidence="1" id="KW-0812">Transmembrane</keyword>
<evidence type="ECO:0008006" key="4">
    <source>
        <dbReference type="Google" id="ProtNLM"/>
    </source>
</evidence>
<evidence type="ECO:0000313" key="3">
    <source>
        <dbReference type="Proteomes" id="UP001595945"/>
    </source>
</evidence>
<name>A0ABD5PZK3_9EURY</name>